<comment type="caution">
    <text evidence="3">The sequence shown here is derived from an EMBL/GenBank/DDBJ whole genome shotgun (WGS) entry which is preliminary data.</text>
</comment>
<evidence type="ECO:0000256" key="1">
    <source>
        <dbReference type="SAM" id="Phobius"/>
    </source>
</evidence>
<dbReference type="EMBL" id="BARU01023352">
    <property type="protein sequence ID" value="GAH52132.1"/>
    <property type="molecule type" value="Genomic_DNA"/>
</dbReference>
<feature type="transmembrane region" description="Helical" evidence="1">
    <location>
        <begin position="72"/>
        <end position="93"/>
    </location>
</feature>
<dbReference type="GO" id="GO:0005886">
    <property type="term" value="C:plasma membrane"/>
    <property type="evidence" value="ECO:0007669"/>
    <property type="project" value="TreeGrafter"/>
</dbReference>
<proteinExistence type="predicted"/>
<keyword evidence="1" id="KW-0472">Membrane</keyword>
<accession>X1G4H1</accession>
<feature type="domain" description="Nucleoside transporter/FeoB GTPase Gate" evidence="2">
    <location>
        <begin position="140"/>
        <end position="235"/>
    </location>
</feature>
<dbReference type="PANTHER" id="PTHR43185:SF1">
    <property type="entry name" value="FE(2+) TRANSPORTER FEOB"/>
    <property type="match status" value="1"/>
</dbReference>
<dbReference type="InterPro" id="IPR011642">
    <property type="entry name" value="Gate_dom"/>
</dbReference>
<reference evidence="3" key="1">
    <citation type="journal article" date="2014" name="Front. Microbiol.">
        <title>High frequency of phylogenetically diverse reductive dehalogenase-homologous genes in deep subseafloor sedimentary metagenomes.</title>
        <authorList>
            <person name="Kawai M."/>
            <person name="Futagami T."/>
            <person name="Toyoda A."/>
            <person name="Takaki Y."/>
            <person name="Nishi S."/>
            <person name="Hori S."/>
            <person name="Arai W."/>
            <person name="Tsubouchi T."/>
            <person name="Morono Y."/>
            <person name="Uchiyama I."/>
            <person name="Ito T."/>
            <person name="Fujiyama A."/>
            <person name="Inagaki F."/>
            <person name="Takami H."/>
        </authorList>
    </citation>
    <scope>NUCLEOTIDE SEQUENCE</scope>
    <source>
        <strain evidence="3">Expedition CK06-06</strain>
    </source>
</reference>
<protein>
    <recommendedName>
        <fullName evidence="2">Nucleoside transporter/FeoB GTPase Gate domain-containing protein</fullName>
    </recommendedName>
</protein>
<organism evidence="3">
    <name type="scientific">marine sediment metagenome</name>
    <dbReference type="NCBI Taxonomy" id="412755"/>
    <lineage>
        <taxon>unclassified sequences</taxon>
        <taxon>metagenomes</taxon>
        <taxon>ecological metagenomes</taxon>
    </lineage>
</organism>
<feature type="transmembrane region" description="Helical" evidence="1">
    <location>
        <begin position="241"/>
        <end position="260"/>
    </location>
</feature>
<dbReference type="PANTHER" id="PTHR43185">
    <property type="entry name" value="FERROUS IRON TRANSPORT PROTEIN B"/>
    <property type="match status" value="1"/>
</dbReference>
<dbReference type="InterPro" id="IPR050860">
    <property type="entry name" value="FeoB_GTPase"/>
</dbReference>
<dbReference type="Pfam" id="PF07670">
    <property type="entry name" value="Gate"/>
    <property type="match status" value="1"/>
</dbReference>
<evidence type="ECO:0000259" key="2">
    <source>
        <dbReference type="Pfam" id="PF07670"/>
    </source>
</evidence>
<name>X1G4H1_9ZZZZ</name>
<feature type="transmembrane region" description="Helical" evidence="1">
    <location>
        <begin position="133"/>
        <end position="157"/>
    </location>
</feature>
<dbReference type="GO" id="GO:0015093">
    <property type="term" value="F:ferrous iron transmembrane transporter activity"/>
    <property type="evidence" value="ECO:0007669"/>
    <property type="project" value="TreeGrafter"/>
</dbReference>
<feature type="non-terminal residue" evidence="3">
    <location>
        <position position="1"/>
    </location>
</feature>
<keyword evidence="1" id="KW-1133">Transmembrane helix</keyword>
<keyword evidence="1" id="KW-0812">Transmembrane</keyword>
<gene>
    <name evidence="3" type="ORF">S03H2_37911</name>
</gene>
<evidence type="ECO:0000313" key="3">
    <source>
        <dbReference type="EMBL" id="GAH52132.1"/>
    </source>
</evidence>
<sequence>TLLKNRFGKELHEKIIKKLQDIKRNHKGNLSLAINNRRGIVVDTIVEDIKTKVKKAPGKFAYIFARLCRHPVFGFPILAFFLLLTYLLVVHVAGFIEKLLSATIVDPVVNAISSGISSVFWNEFLIGDYGILTLGLFNAFVTVLPILSVFFLMMGFLEDIGYLPNLAVLTRRILEKIGLSGKSVMSLILGFGCKTMATLTTKGITSRKEKFIAIYLIAFAIPCSAQLAIDMGILGRVGFKAFLIAYGTLAFVEIAAGFILNKIKRKR</sequence>
<feature type="transmembrane region" description="Helical" evidence="1">
    <location>
        <begin position="211"/>
        <end position="229"/>
    </location>
</feature>
<dbReference type="AlphaFoldDB" id="X1G4H1"/>